<sequence>MEGAASRILNSSRNISRDSQMQTEVEELLDAELPRAVRRIARKDARQRELTGDFLTDSGDLITYVLELLDEVATVISDGRSMRTYFSRKLAGDDDLVDPDDAYDLDKRRSALIYICRELKNTSTNINQIWENTLSETQPIPIHTSRNTYTSFPERRRSSVPSSAHTQESPLPLSPYNIRDSGQAFDYPSSHLQPSPLASQSNNRQFAQRFPDPEDHDEQEEYDEEEEEEDMSSYLNTYEEMEIDRSGTLYQVGRTSGSTPASLSSPGSIDPGLDLERRGTGNYVCPQGWECRKGGVVDEELVVFKRNSEFRRHMNKHDKPYKCDVPGCKNTGFSRRDQLNRHQIQLHKPR</sequence>
<feature type="region of interest" description="Disordered" evidence="1">
    <location>
        <begin position="253"/>
        <end position="275"/>
    </location>
</feature>
<evidence type="ECO:0000313" key="3">
    <source>
        <dbReference type="EMBL" id="KAF3100677.1"/>
    </source>
</evidence>
<dbReference type="EMBL" id="WIQW01000025">
    <property type="protein sequence ID" value="KAF3100677.1"/>
    <property type="molecule type" value="Genomic_DNA"/>
</dbReference>
<evidence type="ECO:0000313" key="4">
    <source>
        <dbReference type="Proteomes" id="UP000475325"/>
    </source>
</evidence>
<dbReference type="Gene3D" id="3.30.160.60">
    <property type="entry name" value="Classic Zinc Finger"/>
    <property type="match status" value="1"/>
</dbReference>
<dbReference type="Proteomes" id="UP000475325">
    <property type="component" value="Unassembled WGS sequence"/>
</dbReference>
<feature type="domain" description="C2H2-type" evidence="2">
    <location>
        <begin position="283"/>
        <end position="317"/>
    </location>
</feature>
<feature type="compositionally biased region" description="Polar residues" evidence="1">
    <location>
        <begin position="159"/>
        <end position="169"/>
    </location>
</feature>
<accession>A0A7C8ND35</accession>
<dbReference type="InterPro" id="IPR036236">
    <property type="entry name" value="Znf_C2H2_sf"/>
</dbReference>
<organism evidence="3 4">
    <name type="scientific">Orbilia oligospora</name>
    <name type="common">Nematode-trapping fungus</name>
    <name type="synonym">Arthrobotrys oligospora</name>
    <dbReference type="NCBI Taxonomy" id="2813651"/>
    <lineage>
        <taxon>Eukaryota</taxon>
        <taxon>Fungi</taxon>
        <taxon>Dikarya</taxon>
        <taxon>Ascomycota</taxon>
        <taxon>Pezizomycotina</taxon>
        <taxon>Orbiliomycetes</taxon>
        <taxon>Orbiliales</taxon>
        <taxon>Orbiliaceae</taxon>
        <taxon>Orbilia</taxon>
    </lineage>
</organism>
<feature type="compositionally biased region" description="Acidic residues" evidence="1">
    <location>
        <begin position="214"/>
        <end position="231"/>
    </location>
</feature>
<feature type="compositionally biased region" description="Polar residues" evidence="1">
    <location>
        <begin position="190"/>
        <end position="206"/>
    </location>
</feature>
<feature type="region of interest" description="Disordered" evidence="1">
    <location>
        <begin position="1"/>
        <end position="21"/>
    </location>
</feature>
<name>A0A7C8ND35_ORBOL</name>
<evidence type="ECO:0000259" key="2">
    <source>
        <dbReference type="SMART" id="SM00355"/>
    </source>
</evidence>
<feature type="compositionally biased region" description="Low complexity" evidence="1">
    <location>
        <begin position="1"/>
        <end position="19"/>
    </location>
</feature>
<dbReference type="SMART" id="SM00355">
    <property type="entry name" value="ZnF_C2H2"/>
    <property type="match status" value="2"/>
</dbReference>
<feature type="domain" description="C2H2-type" evidence="2">
    <location>
        <begin position="321"/>
        <end position="347"/>
    </location>
</feature>
<gene>
    <name evidence="3" type="ORF">TWF102_005058</name>
</gene>
<feature type="compositionally biased region" description="Polar residues" evidence="1">
    <location>
        <begin position="253"/>
        <end position="267"/>
    </location>
</feature>
<reference evidence="3 4" key="1">
    <citation type="submission" date="2019-06" db="EMBL/GenBank/DDBJ databases">
        <authorList>
            <person name="Palmer J.M."/>
        </authorList>
    </citation>
    <scope>NUCLEOTIDE SEQUENCE [LARGE SCALE GENOMIC DNA]</scope>
    <source>
        <strain evidence="3 4">TWF102</strain>
    </source>
</reference>
<feature type="compositionally biased region" description="Polar residues" evidence="1">
    <location>
        <begin position="141"/>
        <end position="151"/>
    </location>
</feature>
<dbReference type="AlphaFoldDB" id="A0A7C8ND35"/>
<dbReference type="SUPFAM" id="SSF57667">
    <property type="entry name" value="beta-beta-alpha zinc fingers"/>
    <property type="match status" value="1"/>
</dbReference>
<protein>
    <recommendedName>
        <fullName evidence="2">C2H2-type domain-containing protein</fullName>
    </recommendedName>
</protein>
<feature type="region of interest" description="Disordered" evidence="1">
    <location>
        <begin position="141"/>
        <end position="232"/>
    </location>
</feature>
<evidence type="ECO:0000256" key="1">
    <source>
        <dbReference type="SAM" id="MobiDB-lite"/>
    </source>
</evidence>
<proteinExistence type="predicted"/>
<comment type="caution">
    <text evidence="3">The sequence shown here is derived from an EMBL/GenBank/DDBJ whole genome shotgun (WGS) entry which is preliminary data.</text>
</comment>
<dbReference type="InterPro" id="IPR013087">
    <property type="entry name" value="Znf_C2H2_type"/>
</dbReference>